<accession>A0ABY7PXH1</accession>
<dbReference type="RefSeq" id="WP_270140060.1">
    <property type="nucleotide sequence ID" value="NZ_CP115450.1"/>
</dbReference>
<evidence type="ECO:0000256" key="1">
    <source>
        <dbReference type="ARBA" id="ARBA00022729"/>
    </source>
</evidence>
<organism evidence="6 7">
    <name type="scientific">Kitasatospora cathayae</name>
    <dbReference type="NCBI Taxonomy" id="3004092"/>
    <lineage>
        <taxon>Bacteria</taxon>
        <taxon>Bacillati</taxon>
        <taxon>Actinomycetota</taxon>
        <taxon>Actinomycetes</taxon>
        <taxon>Kitasatosporales</taxon>
        <taxon>Streptomycetaceae</taxon>
        <taxon>Kitasatospora</taxon>
    </lineage>
</organism>
<feature type="transmembrane region" description="Helical" evidence="4">
    <location>
        <begin position="314"/>
        <end position="339"/>
    </location>
</feature>
<evidence type="ECO:0000256" key="4">
    <source>
        <dbReference type="SAM" id="Phobius"/>
    </source>
</evidence>
<evidence type="ECO:0000256" key="3">
    <source>
        <dbReference type="SAM" id="MobiDB-lite"/>
    </source>
</evidence>
<dbReference type="Pfam" id="PF13385">
    <property type="entry name" value="Laminin_G_3"/>
    <property type="match status" value="1"/>
</dbReference>
<evidence type="ECO:0000313" key="7">
    <source>
        <dbReference type="Proteomes" id="UP001212821"/>
    </source>
</evidence>
<feature type="region of interest" description="Disordered" evidence="3">
    <location>
        <begin position="203"/>
        <end position="222"/>
    </location>
</feature>
<proteinExistence type="predicted"/>
<dbReference type="SMART" id="SM00560">
    <property type="entry name" value="LamGL"/>
    <property type="match status" value="1"/>
</dbReference>
<name>A0ABY7PXH1_9ACTN</name>
<sequence length="353" mass="37020">MGQLAVPVDKRPPGRQPDNGGATTAADPGQGGTLTLNGSSAYAATTGPMVNTGASYTVSAWVKLSDLKNNSTFVSQSGTDANGLQLYYSNWAHAFAIGHAHADDTIGTFTSAYGPGDGPLSPKVNTWYHLVGVYDADHQQLRLYVNGTAAGTADYAGTVWNATGPLQLGRRLYQGTYGEYAAGRISDVQLFGQALSPAGVTSLDKAQPVPTQSADSPFTSARPFRNPRYRRAALFFLGPHVFIDSRAKARAVGLPVRPVPVRLQAPQLVQLGGSGPAFSVSCNFEPVFPPIEPRHVQHGRSCALAARAALQPHLGLGLLLLPLAVLLVAGPAAAARFGARPQSAQAKVRISSR</sequence>
<feature type="domain" description="LamG-like jellyroll fold" evidence="5">
    <location>
        <begin position="54"/>
        <end position="198"/>
    </location>
</feature>
<dbReference type="PANTHER" id="PTHR46943:SF1">
    <property type="entry name" value="PENTRAXIN-RELATED PROTEIN PTX3"/>
    <property type="match status" value="1"/>
</dbReference>
<dbReference type="PANTHER" id="PTHR46943">
    <property type="entry name" value="PENTRAXIN-RELATED PROTEIN PTX3"/>
    <property type="match status" value="1"/>
</dbReference>
<protein>
    <submittedName>
        <fullName evidence="6">LamG domain-containing protein</fullName>
    </submittedName>
</protein>
<evidence type="ECO:0000256" key="2">
    <source>
        <dbReference type="ARBA" id="ARBA00023157"/>
    </source>
</evidence>
<keyword evidence="4" id="KW-0472">Membrane</keyword>
<dbReference type="EMBL" id="CP115450">
    <property type="protein sequence ID" value="WBP84666.1"/>
    <property type="molecule type" value="Genomic_DNA"/>
</dbReference>
<keyword evidence="7" id="KW-1185">Reference proteome</keyword>
<reference evidence="7" key="1">
    <citation type="submission" date="2022-12" db="EMBL/GenBank/DDBJ databases">
        <authorList>
            <person name="Mo P."/>
        </authorList>
    </citation>
    <scope>NUCLEOTIDE SEQUENCE [LARGE SCALE GENOMIC DNA]</scope>
    <source>
        <strain evidence="7">HUAS 3-15</strain>
    </source>
</reference>
<dbReference type="Proteomes" id="UP001212821">
    <property type="component" value="Chromosome"/>
</dbReference>
<keyword evidence="4" id="KW-1133">Transmembrane helix</keyword>
<evidence type="ECO:0000313" key="6">
    <source>
        <dbReference type="EMBL" id="WBP84666.1"/>
    </source>
</evidence>
<dbReference type="InterPro" id="IPR042837">
    <property type="entry name" value="PTX3"/>
</dbReference>
<dbReference type="SUPFAM" id="SSF49899">
    <property type="entry name" value="Concanavalin A-like lectins/glucanases"/>
    <property type="match status" value="1"/>
</dbReference>
<keyword evidence="4" id="KW-0812">Transmembrane</keyword>
<keyword evidence="1" id="KW-0732">Signal</keyword>
<dbReference type="Gene3D" id="2.60.120.200">
    <property type="match status" value="1"/>
</dbReference>
<dbReference type="InterPro" id="IPR006558">
    <property type="entry name" value="LamG-like"/>
</dbReference>
<feature type="region of interest" description="Disordered" evidence="3">
    <location>
        <begin position="1"/>
        <end position="31"/>
    </location>
</feature>
<feature type="compositionally biased region" description="Polar residues" evidence="3">
    <location>
        <begin position="209"/>
        <end position="219"/>
    </location>
</feature>
<gene>
    <name evidence="6" type="ORF">O1G21_01570</name>
</gene>
<keyword evidence="2" id="KW-1015">Disulfide bond</keyword>
<dbReference type="InterPro" id="IPR013320">
    <property type="entry name" value="ConA-like_dom_sf"/>
</dbReference>
<evidence type="ECO:0000259" key="5">
    <source>
        <dbReference type="SMART" id="SM00560"/>
    </source>
</evidence>